<protein>
    <recommendedName>
        <fullName evidence="5">Radical SAM core domain-containing protein</fullName>
    </recommendedName>
</protein>
<dbReference type="Pfam" id="PF04055">
    <property type="entry name" value="Radical_SAM"/>
    <property type="match status" value="1"/>
</dbReference>
<evidence type="ECO:0000256" key="1">
    <source>
        <dbReference type="ARBA" id="ARBA00022691"/>
    </source>
</evidence>
<dbReference type="AlphaFoldDB" id="A0A0M0BS14"/>
<feature type="domain" description="Radical SAM core" evidence="5">
    <location>
        <begin position="151"/>
        <end position="307"/>
    </location>
</feature>
<dbReference type="GO" id="GO:0046872">
    <property type="term" value="F:metal ion binding"/>
    <property type="evidence" value="ECO:0007669"/>
    <property type="project" value="UniProtKB-KW"/>
</dbReference>
<dbReference type="GO" id="GO:0051536">
    <property type="term" value="F:iron-sulfur cluster binding"/>
    <property type="evidence" value="ECO:0007669"/>
    <property type="project" value="UniProtKB-KW"/>
</dbReference>
<keyword evidence="2" id="KW-0479">Metal-binding</keyword>
<dbReference type="GO" id="GO:0003824">
    <property type="term" value="F:catalytic activity"/>
    <property type="evidence" value="ECO:0007669"/>
    <property type="project" value="InterPro"/>
</dbReference>
<gene>
    <name evidence="6" type="ORF">AC482_01630</name>
</gene>
<sequence length="362" mass="40579">MWRLTRPDAAAALSDPGVRRSLPRYVDVVEGRRLAKFAIARAMAADFDAEASTRELWRRHARALEGFGDVQRRVDESSLALGDLDGERSFLDLKVELGRRVMTSCHFCVRRCGVDRLAGERGYCRCGVEFAVSSCFPHLGEEPELVPSGTVFTCGCSIRCIHCQNWEISQWGEAGTPAGPGRMAEMVESLRRQGCRNVNMVGGDPTPNCWLWLQAMRGVDAGIATVWNSNSYYSRETAELLAGFIDVYLLDFKYGNDDCAAAISDAPGYWEACTRNHLAAAEHGELIIRVLVLPGHNDCCTGPILRWIAGNLGPWTRVNLMFQYRPQYRAQERPELRRRLTGQERDEAVRMAREAGLRNFIT</sequence>
<evidence type="ECO:0000313" key="7">
    <source>
        <dbReference type="Proteomes" id="UP000037210"/>
    </source>
</evidence>
<comment type="caution">
    <text evidence="6">The sequence shown here is derived from an EMBL/GenBank/DDBJ whole genome shotgun (WGS) entry which is preliminary data.</text>
</comment>
<organism evidence="6 7">
    <name type="scientific">miscellaneous Crenarchaeota group-15 archaeon DG-45</name>
    <dbReference type="NCBI Taxonomy" id="1685127"/>
    <lineage>
        <taxon>Archaea</taxon>
        <taxon>Candidatus Bathyarchaeota</taxon>
        <taxon>MCG-15</taxon>
    </lineage>
</organism>
<dbReference type="Proteomes" id="UP000037210">
    <property type="component" value="Unassembled WGS sequence"/>
</dbReference>
<evidence type="ECO:0000256" key="2">
    <source>
        <dbReference type="ARBA" id="ARBA00022723"/>
    </source>
</evidence>
<keyword evidence="1" id="KW-0949">S-adenosyl-L-methionine</keyword>
<dbReference type="PANTHER" id="PTHR43075">
    <property type="entry name" value="FORMATE LYASE ACTIVATING ENZYME, PUTATIVE (AFU_ORTHOLOGUE AFUA_2G15630)-RELATED"/>
    <property type="match status" value="1"/>
</dbReference>
<evidence type="ECO:0000259" key="5">
    <source>
        <dbReference type="Pfam" id="PF04055"/>
    </source>
</evidence>
<name>A0A0M0BS14_9ARCH</name>
<dbReference type="InterPro" id="IPR058240">
    <property type="entry name" value="rSAM_sf"/>
</dbReference>
<dbReference type="SFLD" id="SFLDG01099">
    <property type="entry name" value="Uncharacterised_Radical_SAM_Su"/>
    <property type="match status" value="1"/>
</dbReference>
<reference evidence="6 7" key="1">
    <citation type="submission" date="2015-06" db="EMBL/GenBank/DDBJ databases">
        <title>New insights into the roles of widespread benthic archaea in carbon and nitrogen cycling.</title>
        <authorList>
            <person name="Lazar C.S."/>
            <person name="Baker B.J."/>
            <person name="Seitz K.W."/>
            <person name="Hyde A.S."/>
            <person name="Dick G.J."/>
            <person name="Hinrichs K.-U."/>
            <person name="Teske A.P."/>
        </authorList>
    </citation>
    <scope>NUCLEOTIDE SEQUENCE [LARGE SCALE GENOMIC DNA]</scope>
    <source>
        <strain evidence="6">DG-45</strain>
    </source>
</reference>
<keyword evidence="4" id="KW-0411">Iron-sulfur</keyword>
<evidence type="ECO:0000256" key="4">
    <source>
        <dbReference type="ARBA" id="ARBA00023014"/>
    </source>
</evidence>
<dbReference type="SUPFAM" id="SSF102114">
    <property type="entry name" value="Radical SAM enzymes"/>
    <property type="match status" value="1"/>
</dbReference>
<keyword evidence="3" id="KW-0408">Iron</keyword>
<accession>A0A0M0BS14</accession>
<dbReference type="CDD" id="cd01335">
    <property type="entry name" value="Radical_SAM"/>
    <property type="match status" value="1"/>
</dbReference>
<dbReference type="InterPro" id="IPR007197">
    <property type="entry name" value="rSAM"/>
</dbReference>
<dbReference type="Gene3D" id="3.20.20.70">
    <property type="entry name" value="Aldolase class I"/>
    <property type="match status" value="1"/>
</dbReference>
<dbReference type="InterPro" id="IPR013785">
    <property type="entry name" value="Aldolase_TIM"/>
</dbReference>
<proteinExistence type="predicted"/>
<evidence type="ECO:0000256" key="3">
    <source>
        <dbReference type="ARBA" id="ARBA00023004"/>
    </source>
</evidence>
<dbReference type="PANTHER" id="PTHR43075:SF1">
    <property type="entry name" value="FORMATE LYASE ACTIVATING ENZYME, PUTATIVE (AFU_ORTHOLOGUE AFUA_2G15630)-RELATED"/>
    <property type="match status" value="1"/>
</dbReference>
<dbReference type="InterPro" id="IPR040085">
    <property type="entry name" value="MJ0674-like"/>
</dbReference>
<dbReference type="SFLD" id="SFLDS00029">
    <property type="entry name" value="Radical_SAM"/>
    <property type="match status" value="1"/>
</dbReference>
<evidence type="ECO:0000313" key="6">
    <source>
        <dbReference type="EMBL" id="KON31165.1"/>
    </source>
</evidence>
<dbReference type="EMBL" id="LFWZ01000011">
    <property type="protein sequence ID" value="KON31165.1"/>
    <property type="molecule type" value="Genomic_DNA"/>
</dbReference>